<dbReference type="Proteomes" id="UP000029868">
    <property type="component" value="Unassembled WGS sequence"/>
</dbReference>
<dbReference type="AlphaFoldDB" id="A0A099KJV3"/>
<dbReference type="EMBL" id="JQEC01000051">
    <property type="protein sequence ID" value="KGJ89883.1"/>
    <property type="molecule type" value="Genomic_DNA"/>
</dbReference>
<comment type="pathway">
    <text evidence="1">Cofactor biosynthesis; ubiquinone biosynthesis.</text>
</comment>
<comment type="function">
    <text evidence="1">Required for O(2)-independent ubiquinone (coenzyme Q) biosynthesis. Likely functions as an accessory factor.</text>
</comment>
<dbReference type="UniPathway" id="UPA00232"/>
<dbReference type="InterPro" id="IPR036527">
    <property type="entry name" value="SCP2_sterol-bd_dom_sf"/>
</dbReference>
<dbReference type="Gene3D" id="3.30.1050.10">
    <property type="entry name" value="SCP2 sterol-binding domain"/>
    <property type="match status" value="1"/>
</dbReference>
<accession>A0A099KJV3</accession>
<dbReference type="PIRSF" id="PIRSF025550">
    <property type="entry name" value="UCP025550_lpd_carrier"/>
    <property type="match status" value="1"/>
</dbReference>
<organism evidence="3 4">
    <name type="scientific">Colwellia psychrerythraea</name>
    <name type="common">Vibrio psychroerythus</name>
    <dbReference type="NCBI Taxonomy" id="28229"/>
    <lineage>
        <taxon>Bacteria</taxon>
        <taxon>Pseudomonadati</taxon>
        <taxon>Pseudomonadota</taxon>
        <taxon>Gammaproteobacteria</taxon>
        <taxon>Alteromonadales</taxon>
        <taxon>Colwelliaceae</taxon>
        <taxon>Colwellia</taxon>
    </lineage>
</organism>
<comment type="caution">
    <text evidence="3">The sequence shown here is derived from an EMBL/GenBank/DDBJ whole genome shotgun (WGS) entry which is preliminary data.</text>
</comment>
<dbReference type="Pfam" id="PF02036">
    <property type="entry name" value="SCP2"/>
    <property type="match status" value="1"/>
</dbReference>
<sequence length="197" mass="22460">MLKIPTLLATTKNITSSLSRIEQKLPSSFKNNLIKLMPKILRPSLRFVPFSAQKSLLIPALHSIYNEAIEDGYFEFLQGKWLKISIIDLELDWWLSFDQDQLIMAAPDDNIAEDVSFSANGDDLILIAGRKQDPDTLFFQRRLKMEGDTELGLEVKNLIDAIDIEQLPSSVHSLVDFSANFLQNTRDELTKQSYQVD</sequence>
<dbReference type="InterPro" id="IPR003033">
    <property type="entry name" value="SCP2_sterol-bd_dom"/>
</dbReference>
<dbReference type="GO" id="GO:0006744">
    <property type="term" value="P:ubiquinone biosynthetic process"/>
    <property type="evidence" value="ECO:0007669"/>
    <property type="project" value="UniProtKB-UniRule"/>
</dbReference>
<keyword evidence="1" id="KW-0831">Ubiquinone biosynthesis</keyword>
<dbReference type="RefSeq" id="WP_231562086.1">
    <property type="nucleotide sequence ID" value="NZ_JQEC01000051.1"/>
</dbReference>
<feature type="domain" description="SCP2" evidence="2">
    <location>
        <begin position="69"/>
        <end position="160"/>
    </location>
</feature>
<dbReference type="SUPFAM" id="SSF55718">
    <property type="entry name" value="SCP-like"/>
    <property type="match status" value="1"/>
</dbReference>
<name>A0A099KJV3_COLPS</name>
<dbReference type="InterPro" id="IPR016830">
    <property type="entry name" value="UbiT"/>
</dbReference>
<evidence type="ECO:0000313" key="3">
    <source>
        <dbReference type="EMBL" id="KGJ89883.1"/>
    </source>
</evidence>
<evidence type="ECO:0000259" key="2">
    <source>
        <dbReference type="Pfam" id="PF02036"/>
    </source>
</evidence>
<proteinExistence type="inferred from homology"/>
<comment type="similarity">
    <text evidence="1">Belongs to the UbiT family.</text>
</comment>
<dbReference type="HAMAP" id="MF_02231">
    <property type="entry name" value="UbiT"/>
    <property type="match status" value="1"/>
</dbReference>
<evidence type="ECO:0000313" key="4">
    <source>
        <dbReference type="Proteomes" id="UP000029868"/>
    </source>
</evidence>
<reference evidence="3 4" key="1">
    <citation type="submission" date="2014-08" db="EMBL/GenBank/DDBJ databases">
        <title>Genomic and Phenotypic Diversity of Colwellia psychrerythraea strains from Disparate Marine Basins.</title>
        <authorList>
            <person name="Techtmann S.M."/>
            <person name="Stelling S.C."/>
            <person name="Utturkar S.M."/>
            <person name="Alshibli N."/>
            <person name="Harris A."/>
            <person name="Brown S.D."/>
            <person name="Hazen T.C."/>
        </authorList>
    </citation>
    <scope>NUCLEOTIDE SEQUENCE [LARGE SCALE GENOMIC DNA]</scope>
    <source>
        <strain evidence="3 4">GAB14E</strain>
    </source>
</reference>
<evidence type="ECO:0000256" key="1">
    <source>
        <dbReference type="HAMAP-Rule" id="MF_02231"/>
    </source>
</evidence>
<dbReference type="PATRIC" id="fig|28229.3.peg.3685"/>
<protein>
    <recommendedName>
        <fullName evidence="1">Ubiquinone biosynthesis accessory factor UbiT</fullName>
    </recommendedName>
</protein>
<gene>
    <name evidence="1" type="primary">ubiT</name>
    <name evidence="3" type="ORF">GAB14E_3761</name>
</gene>